<protein>
    <submittedName>
        <fullName evidence="2">SagB/ThcOx family dehydrogenase</fullName>
    </submittedName>
</protein>
<evidence type="ECO:0000313" key="3">
    <source>
        <dbReference type="Proteomes" id="UP001271640"/>
    </source>
</evidence>
<dbReference type="InterPro" id="IPR000415">
    <property type="entry name" value="Nitroreductase-like"/>
</dbReference>
<dbReference type="EMBL" id="VCDP01000053">
    <property type="protein sequence ID" value="MDX8000179.1"/>
    <property type="molecule type" value="Genomic_DNA"/>
</dbReference>
<dbReference type="SUPFAM" id="SSF55469">
    <property type="entry name" value="FMN-dependent nitroreductase-like"/>
    <property type="match status" value="1"/>
</dbReference>
<organism evidence="2 3">
    <name type="scientific">Xenorhabdus littoralis</name>
    <dbReference type="NCBI Taxonomy" id="2582835"/>
    <lineage>
        <taxon>Bacteria</taxon>
        <taxon>Pseudomonadati</taxon>
        <taxon>Pseudomonadota</taxon>
        <taxon>Gammaproteobacteria</taxon>
        <taxon>Enterobacterales</taxon>
        <taxon>Morganellaceae</taxon>
        <taxon>Xenorhabdus</taxon>
    </lineage>
</organism>
<dbReference type="NCBIfam" id="TIGR03605">
    <property type="entry name" value="antibiot_sagB"/>
    <property type="match status" value="1"/>
</dbReference>
<gene>
    <name evidence="2" type="ORF">FE394_13450</name>
</gene>
<accession>A0ABU4SNE0</accession>
<dbReference type="PANTHER" id="PTHR43745:SF2">
    <property type="entry name" value="NITROREDUCTASE MJ1384-RELATED"/>
    <property type="match status" value="1"/>
</dbReference>
<evidence type="ECO:0000313" key="2">
    <source>
        <dbReference type="EMBL" id="MDX8000179.1"/>
    </source>
</evidence>
<sequence>MVMRRHLYMSSQSVDKEDIADADRFPKHSESSLAFHFMSSFGHFFEPSSPFKDLIFESRPSNLQTNYLPHDARLSDFSEILRTRQSTRTFGEIPLTFHELLDILWCANGVIHDSPMGICRTAPSAGGLFPISSLILCREVGNLPLAAFIYDPSTTQLFEKKEITLPSDLSVLFHTQHIDYSSVSAIIMWIGEILKICPKYGDRGYRYMLLETGHIAQNACLAATKLDIPHVVIGGFDDELCASTFHLNFPWECVIYAMVLGKKIER</sequence>
<feature type="domain" description="Nitroreductase" evidence="1">
    <location>
        <begin position="81"/>
        <end position="262"/>
    </location>
</feature>
<dbReference type="CDD" id="cd02142">
    <property type="entry name" value="McbC_SagB-like_oxidoreductase"/>
    <property type="match status" value="1"/>
</dbReference>
<evidence type="ECO:0000259" key="1">
    <source>
        <dbReference type="Pfam" id="PF00881"/>
    </source>
</evidence>
<keyword evidence="3" id="KW-1185">Reference proteome</keyword>
<dbReference type="PANTHER" id="PTHR43745">
    <property type="entry name" value="NITROREDUCTASE MJ1384-RELATED"/>
    <property type="match status" value="1"/>
</dbReference>
<reference evidence="3" key="1">
    <citation type="journal article" date="2024" name="Toxins">
        <title>Genome Sequence Analysis of Native Xenorhabdus Strains Isolated from Entomopathogenic Nematodes in Argentina.</title>
        <authorList>
            <person name="Palma L."/>
            <person name="Frizzo L."/>
            <person name="Kaiser S."/>
            <person name="Berry C."/>
            <person name="Caballero P."/>
            <person name="Bode H.B."/>
            <person name="Del Valle E.E."/>
        </authorList>
    </citation>
    <scope>NUCLEOTIDE SEQUENCE [LARGE SCALE GENOMIC DNA]</scope>
    <source>
        <strain evidence="3">Reich</strain>
    </source>
</reference>
<dbReference type="InterPro" id="IPR029479">
    <property type="entry name" value="Nitroreductase"/>
</dbReference>
<dbReference type="InterPro" id="IPR020051">
    <property type="entry name" value="SagB-type_dehydrogenase"/>
</dbReference>
<comment type="caution">
    <text evidence="2">The sequence shown here is derived from an EMBL/GenBank/DDBJ whole genome shotgun (WGS) entry which is preliminary data.</text>
</comment>
<proteinExistence type="predicted"/>
<dbReference type="Pfam" id="PF00881">
    <property type="entry name" value="Nitroreductase"/>
    <property type="match status" value="1"/>
</dbReference>
<name>A0ABU4SNE0_9GAMM</name>
<dbReference type="Proteomes" id="UP001271640">
    <property type="component" value="Unassembled WGS sequence"/>
</dbReference>
<dbReference type="InterPro" id="IPR052544">
    <property type="entry name" value="Bacteriocin_Proc_Enz"/>
</dbReference>
<dbReference type="Gene3D" id="3.40.109.10">
    <property type="entry name" value="NADH Oxidase"/>
    <property type="match status" value="1"/>
</dbReference>